<proteinExistence type="predicted"/>
<feature type="signal peptide" evidence="1">
    <location>
        <begin position="1"/>
        <end position="27"/>
    </location>
</feature>
<gene>
    <name evidence="2" type="ORF">ACFFU9_02585</name>
</gene>
<dbReference type="EMBL" id="JBHMFC010000008">
    <property type="protein sequence ID" value="MFB9055616.1"/>
    <property type="molecule type" value="Genomic_DNA"/>
</dbReference>
<feature type="chain" id="PRO_5047498665" description="Leucine rich repeat (LRR) protein" evidence="1">
    <location>
        <begin position="28"/>
        <end position="171"/>
    </location>
</feature>
<sequence length="171" mass="19540">MKIKVRQNVFILFLVCFSLVSLHNSHAQQNKIYELKDQKALKNPNNIGAEDHTIPHDFLFSLKPTIYLKNNAILNVTGLNKPVGLTSYDGSSLSILKTENPLFNSVKVLKIQLNEPSDLGKVLDFSSIREFSSLQYIYVMCYFKCTEHQIRAFIQNANPEIIVYFENVNPS</sequence>
<protein>
    <recommendedName>
        <fullName evidence="4">Leucine rich repeat (LRR) protein</fullName>
    </recommendedName>
</protein>
<evidence type="ECO:0000313" key="2">
    <source>
        <dbReference type="EMBL" id="MFB9055616.1"/>
    </source>
</evidence>
<reference evidence="2 3" key="1">
    <citation type="submission" date="2024-09" db="EMBL/GenBank/DDBJ databases">
        <authorList>
            <person name="Sun Q."/>
            <person name="Mori K."/>
        </authorList>
    </citation>
    <scope>NUCLEOTIDE SEQUENCE [LARGE SCALE GENOMIC DNA]</scope>
    <source>
        <strain evidence="2 3">CECT 8622</strain>
    </source>
</reference>
<evidence type="ECO:0008006" key="4">
    <source>
        <dbReference type="Google" id="ProtNLM"/>
    </source>
</evidence>
<name>A0ABV5F843_9FLAO</name>
<organism evidence="2 3">
    <name type="scientific">Mariniflexile ostreae</name>
    <dbReference type="NCBI Taxonomy" id="1520892"/>
    <lineage>
        <taxon>Bacteria</taxon>
        <taxon>Pseudomonadati</taxon>
        <taxon>Bacteroidota</taxon>
        <taxon>Flavobacteriia</taxon>
        <taxon>Flavobacteriales</taxon>
        <taxon>Flavobacteriaceae</taxon>
        <taxon>Mariniflexile</taxon>
    </lineage>
</organism>
<dbReference type="Proteomes" id="UP001589585">
    <property type="component" value="Unassembled WGS sequence"/>
</dbReference>
<comment type="caution">
    <text evidence="2">The sequence shown here is derived from an EMBL/GenBank/DDBJ whole genome shotgun (WGS) entry which is preliminary data.</text>
</comment>
<keyword evidence="3" id="KW-1185">Reference proteome</keyword>
<evidence type="ECO:0000256" key="1">
    <source>
        <dbReference type="SAM" id="SignalP"/>
    </source>
</evidence>
<dbReference type="RefSeq" id="WP_379859806.1">
    <property type="nucleotide sequence ID" value="NZ_JBHMFC010000008.1"/>
</dbReference>
<evidence type="ECO:0000313" key="3">
    <source>
        <dbReference type="Proteomes" id="UP001589585"/>
    </source>
</evidence>
<keyword evidence="1" id="KW-0732">Signal</keyword>
<accession>A0ABV5F843</accession>